<organism evidence="1 2">
    <name type="scientific">Volvox reticuliferus</name>
    <dbReference type="NCBI Taxonomy" id="1737510"/>
    <lineage>
        <taxon>Eukaryota</taxon>
        <taxon>Viridiplantae</taxon>
        <taxon>Chlorophyta</taxon>
        <taxon>core chlorophytes</taxon>
        <taxon>Chlorophyceae</taxon>
        <taxon>CS clade</taxon>
        <taxon>Chlamydomonadales</taxon>
        <taxon>Volvocaceae</taxon>
        <taxon>Volvox</taxon>
    </lineage>
</organism>
<evidence type="ECO:0000313" key="2">
    <source>
        <dbReference type="Proteomes" id="UP000722791"/>
    </source>
</evidence>
<dbReference type="AlphaFoldDB" id="A0A8J4DEM6"/>
<proteinExistence type="predicted"/>
<name>A0A8J4DEM6_9CHLO</name>
<dbReference type="EMBL" id="BNCQ01000006">
    <property type="protein sequence ID" value="GIL99715.1"/>
    <property type="molecule type" value="Genomic_DNA"/>
</dbReference>
<accession>A0A8J4DEM6</accession>
<gene>
    <name evidence="1" type="ORF">Vretimale_4857</name>
</gene>
<protein>
    <submittedName>
        <fullName evidence="1">Uncharacterized protein</fullName>
    </submittedName>
</protein>
<dbReference type="Proteomes" id="UP000722791">
    <property type="component" value="Unassembled WGS sequence"/>
</dbReference>
<comment type="caution">
    <text evidence="1">The sequence shown here is derived from an EMBL/GenBank/DDBJ whole genome shotgun (WGS) entry which is preliminary data.</text>
</comment>
<evidence type="ECO:0000313" key="1">
    <source>
        <dbReference type="EMBL" id="GIL99715.1"/>
    </source>
</evidence>
<reference evidence="1" key="1">
    <citation type="journal article" date="2021" name="Proc. Natl. Acad. Sci. U.S.A.">
        <title>Three genomes in the algal genus Volvox reveal the fate of a haploid sex-determining region after a transition to homothallism.</title>
        <authorList>
            <person name="Yamamoto K."/>
            <person name="Hamaji T."/>
            <person name="Kawai-Toyooka H."/>
            <person name="Matsuzaki R."/>
            <person name="Takahashi F."/>
            <person name="Nishimura Y."/>
            <person name="Kawachi M."/>
            <person name="Noguchi H."/>
            <person name="Minakuchi Y."/>
            <person name="Umen J.G."/>
            <person name="Toyoda A."/>
            <person name="Nozaki H."/>
        </authorList>
    </citation>
    <scope>NUCLEOTIDE SEQUENCE</scope>
    <source>
        <strain evidence="1">NIES-3785</strain>
    </source>
</reference>
<sequence>MAGRSFLARLAARSKPPSSDDIAPASIVACTVAANSGPCGAAPAALAPSVAPAVAAATATKSAFLGDLGDCEAAGPDALRGGGGKIEQVAPLSPEWSVASAAE</sequence>